<dbReference type="SMART" id="SM01340">
    <property type="entry name" value="DNA_mis_repair"/>
    <property type="match status" value="1"/>
</dbReference>
<dbReference type="Gene3D" id="3.30.230.10">
    <property type="match status" value="1"/>
</dbReference>
<dbReference type="InterPro" id="IPR036890">
    <property type="entry name" value="HATPase_C_sf"/>
</dbReference>
<dbReference type="SUPFAM" id="SSF118116">
    <property type="entry name" value="DNA mismatch repair protein MutL"/>
    <property type="match status" value="1"/>
</dbReference>
<dbReference type="InterPro" id="IPR042120">
    <property type="entry name" value="MutL_C_dimsub"/>
</dbReference>
<comment type="similarity">
    <text evidence="1 5">Belongs to the DNA mismatch repair MutL/HexB family.</text>
</comment>
<comment type="function">
    <text evidence="5">This protein is involved in the repair of mismatches in DNA. It is required for dam-dependent methyl-directed DNA mismatch repair. May act as a 'molecular matchmaker', a protein that promotes the formation of a stable complex between two or more DNA-binding proteins in an ATP-dependent manner without itself being part of a final effector complex.</text>
</comment>
<dbReference type="GO" id="GO:0005524">
    <property type="term" value="F:ATP binding"/>
    <property type="evidence" value="ECO:0007669"/>
    <property type="project" value="InterPro"/>
</dbReference>
<dbReference type="HAMAP" id="MF_00149">
    <property type="entry name" value="DNA_mis_repair"/>
    <property type="match status" value="1"/>
</dbReference>
<dbReference type="SUPFAM" id="SSF55874">
    <property type="entry name" value="ATPase domain of HSP90 chaperone/DNA topoisomerase II/histidine kinase"/>
    <property type="match status" value="1"/>
</dbReference>
<evidence type="ECO:0000256" key="3">
    <source>
        <dbReference type="ARBA" id="ARBA00022763"/>
    </source>
</evidence>
<dbReference type="GO" id="GO:0140664">
    <property type="term" value="F:ATP-dependent DNA damage sensor activity"/>
    <property type="evidence" value="ECO:0007669"/>
    <property type="project" value="InterPro"/>
</dbReference>
<dbReference type="PANTHER" id="PTHR10073">
    <property type="entry name" value="DNA MISMATCH REPAIR PROTEIN MLH, PMS, MUTL"/>
    <property type="match status" value="1"/>
</dbReference>
<dbReference type="InterPro" id="IPR013507">
    <property type="entry name" value="DNA_mismatch_S5_2-like"/>
</dbReference>
<dbReference type="InterPro" id="IPR038973">
    <property type="entry name" value="MutL/Mlh/Pms-like"/>
</dbReference>
<protein>
    <recommendedName>
        <fullName evidence="2 5">DNA mismatch repair protein MutL</fullName>
    </recommendedName>
</protein>
<name>A0A2U2N1E5_9GAMM</name>
<evidence type="ECO:0000259" key="7">
    <source>
        <dbReference type="SMART" id="SM00853"/>
    </source>
</evidence>
<keyword evidence="9" id="KW-0540">Nuclease</keyword>
<proteinExistence type="inferred from homology"/>
<dbReference type="EMBL" id="QFFI01000015">
    <property type="protein sequence ID" value="PWG62878.1"/>
    <property type="molecule type" value="Genomic_DNA"/>
</dbReference>
<dbReference type="InterPro" id="IPR014762">
    <property type="entry name" value="DNA_mismatch_repair_CS"/>
</dbReference>
<dbReference type="Pfam" id="PF01119">
    <property type="entry name" value="DNA_mis_repair"/>
    <property type="match status" value="1"/>
</dbReference>
<organism evidence="9 10">
    <name type="scientific">Sediminicurvatus halobius</name>
    <dbReference type="NCBI Taxonomy" id="2182432"/>
    <lineage>
        <taxon>Bacteria</taxon>
        <taxon>Pseudomonadati</taxon>
        <taxon>Pseudomonadota</taxon>
        <taxon>Gammaproteobacteria</taxon>
        <taxon>Chromatiales</taxon>
        <taxon>Ectothiorhodospiraceae</taxon>
        <taxon>Sediminicurvatus</taxon>
    </lineage>
</organism>
<dbReference type="AlphaFoldDB" id="A0A2U2N1E5"/>
<dbReference type="Pfam" id="PF13589">
    <property type="entry name" value="HATPase_c_3"/>
    <property type="match status" value="1"/>
</dbReference>
<dbReference type="Proteomes" id="UP000245474">
    <property type="component" value="Unassembled WGS sequence"/>
</dbReference>
<keyword evidence="10" id="KW-1185">Reference proteome</keyword>
<dbReference type="GO" id="GO:0004519">
    <property type="term" value="F:endonuclease activity"/>
    <property type="evidence" value="ECO:0007669"/>
    <property type="project" value="UniProtKB-KW"/>
</dbReference>
<dbReference type="FunFam" id="3.30.565.10:FF:000003">
    <property type="entry name" value="DNA mismatch repair endonuclease MutL"/>
    <property type="match status" value="1"/>
</dbReference>
<dbReference type="InterPro" id="IPR020568">
    <property type="entry name" value="Ribosomal_Su5_D2-typ_SF"/>
</dbReference>
<keyword evidence="4 5" id="KW-0234">DNA repair</keyword>
<reference evidence="9 10" key="1">
    <citation type="submission" date="2018-05" db="EMBL/GenBank/DDBJ databases">
        <title>Spiribacter halobius sp. nov., a moderately halophilic bacterium isolated from marine solar saltern.</title>
        <authorList>
            <person name="Zheng W.-S."/>
            <person name="Lu D.-C."/>
            <person name="Du Z.-J."/>
        </authorList>
    </citation>
    <scope>NUCLEOTIDE SEQUENCE [LARGE SCALE GENOMIC DNA]</scope>
    <source>
        <strain evidence="9 10">E85</strain>
    </source>
</reference>
<dbReference type="GO" id="GO:0032300">
    <property type="term" value="C:mismatch repair complex"/>
    <property type="evidence" value="ECO:0007669"/>
    <property type="project" value="InterPro"/>
</dbReference>
<evidence type="ECO:0000313" key="9">
    <source>
        <dbReference type="EMBL" id="PWG62878.1"/>
    </source>
</evidence>
<evidence type="ECO:0000259" key="8">
    <source>
        <dbReference type="SMART" id="SM01340"/>
    </source>
</evidence>
<evidence type="ECO:0000256" key="4">
    <source>
        <dbReference type="ARBA" id="ARBA00023204"/>
    </source>
</evidence>
<dbReference type="GO" id="GO:0016887">
    <property type="term" value="F:ATP hydrolysis activity"/>
    <property type="evidence" value="ECO:0007669"/>
    <property type="project" value="InterPro"/>
</dbReference>
<gene>
    <name evidence="5" type="primary">mutL</name>
    <name evidence="9" type="ORF">DEM34_10960</name>
</gene>
<feature type="domain" description="DNA mismatch repair protein S5" evidence="8">
    <location>
        <begin position="223"/>
        <end position="341"/>
    </location>
</feature>
<dbReference type="RefSeq" id="WP_109678857.1">
    <property type="nucleotide sequence ID" value="NZ_CP086615.1"/>
</dbReference>
<dbReference type="GO" id="GO:0030983">
    <property type="term" value="F:mismatched DNA binding"/>
    <property type="evidence" value="ECO:0007669"/>
    <property type="project" value="InterPro"/>
</dbReference>
<keyword evidence="9" id="KW-0378">Hydrolase</keyword>
<dbReference type="InterPro" id="IPR037198">
    <property type="entry name" value="MutL_C_sf"/>
</dbReference>
<accession>A0A2U2N1E5</accession>
<evidence type="ECO:0000256" key="2">
    <source>
        <dbReference type="ARBA" id="ARBA00021975"/>
    </source>
</evidence>
<feature type="compositionally biased region" description="Low complexity" evidence="6">
    <location>
        <begin position="343"/>
        <end position="363"/>
    </location>
</feature>
<dbReference type="SMART" id="SM00853">
    <property type="entry name" value="MutL_C"/>
    <property type="match status" value="1"/>
</dbReference>
<dbReference type="InterPro" id="IPR042121">
    <property type="entry name" value="MutL_C_regsub"/>
</dbReference>
<dbReference type="NCBIfam" id="NF000949">
    <property type="entry name" value="PRK00095.1-2"/>
    <property type="match status" value="1"/>
</dbReference>
<dbReference type="CDD" id="cd16926">
    <property type="entry name" value="HATPase_MutL-MLH-PMS-like"/>
    <property type="match status" value="1"/>
</dbReference>
<sequence length="616" mass="66252">MAAMSDAAPTIPRVRRLPPELVNQIAAGEIIERPASVVKELLENALDAGARRIEVAVEGGGKRLIRVRDDGHGMPPEDLREAVASHATSKIRELADLAHIASLGFRGEALPSIASVARLQLTSRAAGADHGHRLEAGQGAQAADPAPAPHPPGTTVEVRDLFHNVPARRKFLRTDRTEFRHVHELLRRMALARPDVAFSLWHNGRAVLQLGAAEDDAGTRRRLTELLGEDFATRALRLDCEAAGLRLSGWLGLPTAARAQADLQYVYLNGRMIRDRLVAQALRRAYADVLFKDRYPAYVLYLAMDPEQVDVNVHPTKHEVRFREGRLVFDVLHRQVQRALAEGGAGAPAAADDGADVAAPGHGQAPGMLQPAMPSRAGVPAAGAPAPRQHALGLPVAEARALYGPAASAAATAQAPAAPAGAAPPLGHALAQLHGVYVLAETEQGLVLVDMHAAHERVVYERLKRQLEADGIARQPLLVPVTLAVTPATAELAEAAGDTFRALGFEVDRAGPEQLRVREVPALLAAADPEALVRDVLSDLAELGDSHRVQEALLGVLATMGCHGSVRANRRLTREEMDGLLREMERTPNIDQCNHGRPTWTRLSMADLDRLFLRGR</sequence>
<evidence type="ECO:0000313" key="10">
    <source>
        <dbReference type="Proteomes" id="UP000245474"/>
    </source>
</evidence>
<dbReference type="NCBIfam" id="TIGR00585">
    <property type="entry name" value="mutl"/>
    <property type="match status" value="1"/>
</dbReference>
<dbReference type="CDD" id="cd03482">
    <property type="entry name" value="MutL_Trans_MutL"/>
    <property type="match status" value="1"/>
</dbReference>
<keyword evidence="9" id="KW-0255">Endonuclease</keyword>
<dbReference type="Gene3D" id="3.30.565.10">
    <property type="entry name" value="Histidine kinase-like ATPase, C-terminal domain"/>
    <property type="match status" value="1"/>
</dbReference>
<comment type="caution">
    <text evidence="9">The sequence shown here is derived from an EMBL/GenBank/DDBJ whole genome shotgun (WGS) entry which is preliminary data.</text>
</comment>
<evidence type="ECO:0000256" key="6">
    <source>
        <dbReference type="SAM" id="MobiDB-lite"/>
    </source>
</evidence>
<dbReference type="OrthoDB" id="9763467at2"/>
<feature type="compositionally biased region" description="Low complexity" evidence="6">
    <location>
        <begin position="377"/>
        <end position="387"/>
    </location>
</feature>
<dbReference type="InterPro" id="IPR014721">
    <property type="entry name" value="Ribsml_uS5_D2-typ_fold_subgr"/>
</dbReference>
<dbReference type="PANTHER" id="PTHR10073:SF12">
    <property type="entry name" value="DNA MISMATCH REPAIR PROTEIN MLH1"/>
    <property type="match status" value="1"/>
</dbReference>
<evidence type="ECO:0000256" key="1">
    <source>
        <dbReference type="ARBA" id="ARBA00006082"/>
    </source>
</evidence>
<dbReference type="InterPro" id="IPR014790">
    <property type="entry name" value="MutL_C"/>
</dbReference>
<dbReference type="Gene3D" id="3.30.1540.20">
    <property type="entry name" value="MutL, C-terminal domain, dimerisation subdomain"/>
    <property type="match status" value="1"/>
</dbReference>
<dbReference type="SUPFAM" id="SSF54211">
    <property type="entry name" value="Ribosomal protein S5 domain 2-like"/>
    <property type="match status" value="1"/>
</dbReference>
<dbReference type="PROSITE" id="PS00058">
    <property type="entry name" value="DNA_MISMATCH_REPAIR_1"/>
    <property type="match status" value="1"/>
</dbReference>
<keyword evidence="3 5" id="KW-0227">DNA damage</keyword>
<dbReference type="Gene3D" id="3.30.1370.100">
    <property type="entry name" value="MutL, C-terminal domain, regulatory subdomain"/>
    <property type="match status" value="1"/>
</dbReference>
<feature type="domain" description="MutL C-terminal dimerisation" evidence="7">
    <location>
        <begin position="429"/>
        <end position="572"/>
    </location>
</feature>
<dbReference type="InterPro" id="IPR020667">
    <property type="entry name" value="DNA_mismatch_repair_MutL"/>
</dbReference>
<evidence type="ECO:0000256" key="5">
    <source>
        <dbReference type="HAMAP-Rule" id="MF_00149"/>
    </source>
</evidence>
<dbReference type="GO" id="GO:0006298">
    <property type="term" value="P:mismatch repair"/>
    <property type="evidence" value="ECO:0007669"/>
    <property type="project" value="UniProtKB-UniRule"/>
</dbReference>
<dbReference type="InterPro" id="IPR002099">
    <property type="entry name" value="MutL/Mlh/PMS"/>
</dbReference>
<dbReference type="Pfam" id="PF08676">
    <property type="entry name" value="MutL_C"/>
    <property type="match status" value="1"/>
</dbReference>
<feature type="region of interest" description="Disordered" evidence="6">
    <location>
        <begin position="343"/>
        <end position="387"/>
    </location>
</feature>